<evidence type="ECO:0000313" key="3">
    <source>
        <dbReference type="Proteomes" id="UP001595445"/>
    </source>
</evidence>
<sequence>MNPLLARSFLVGVLILSTAYGASALTVKRTNQLIDGAYVPVLIVKHNGETHVHRVGQDGLTRTILFNRAKALAWARAKYGVDGTDLTASGNGPDYAGGHDGDDDMGSTG</sequence>
<evidence type="ECO:0000256" key="1">
    <source>
        <dbReference type="SAM" id="MobiDB-lite"/>
    </source>
</evidence>
<protein>
    <submittedName>
        <fullName evidence="2">Uncharacterized protein</fullName>
    </submittedName>
</protein>
<organism evidence="2 3">
    <name type="scientific">Tabrizicola soli</name>
    <dbReference type="NCBI Taxonomy" id="2185115"/>
    <lineage>
        <taxon>Bacteria</taxon>
        <taxon>Pseudomonadati</taxon>
        <taxon>Pseudomonadota</taxon>
        <taxon>Alphaproteobacteria</taxon>
        <taxon>Rhodobacterales</taxon>
        <taxon>Paracoccaceae</taxon>
        <taxon>Tabrizicola</taxon>
    </lineage>
</organism>
<dbReference type="RefSeq" id="WP_197641562.1">
    <property type="nucleotide sequence ID" value="NZ_JAEACP010000001.1"/>
</dbReference>
<dbReference type="Proteomes" id="UP001595445">
    <property type="component" value="Unassembled WGS sequence"/>
</dbReference>
<evidence type="ECO:0000313" key="2">
    <source>
        <dbReference type="EMBL" id="MFC3087515.1"/>
    </source>
</evidence>
<gene>
    <name evidence="2" type="ORF">ACFOD6_15815</name>
</gene>
<feature type="region of interest" description="Disordered" evidence="1">
    <location>
        <begin position="84"/>
        <end position="109"/>
    </location>
</feature>
<keyword evidence="3" id="KW-1185">Reference proteome</keyword>
<comment type="caution">
    <text evidence="2">The sequence shown here is derived from an EMBL/GenBank/DDBJ whole genome shotgun (WGS) entry which is preliminary data.</text>
</comment>
<proteinExistence type="predicted"/>
<reference evidence="3" key="1">
    <citation type="journal article" date="2019" name="Int. J. Syst. Evol. Microbiol.">
        <title>The Global Catalogue of Microorganisms (GCM) 10K type strain sequencing project: providing services to taxonomists for standard genome sequencing and annotation.</title>
        <authorList>
            <consortium name="The Broad Institute Genomics Platform"/>
            <consortium name="The Broad Institute Genome Sequencing Center for Infectious Disease"/>
            <person name="Wu L."/>
            <person name="Ma J."/>
        </authorList>
    </citation>
    <scope>NUCLEOTIDE SEQUENCE [LARGE SCALE GENOMIC DNA]</scope>
    <source>
        <strain evidence="3">KCTC 62102</strain>
    </source>
</reference>
<dbReference type="EMBL" id="JBHRSM010000025">
    <property type="protein sequence ID" value="MFC3087515.1"/>
    <property type="molecule type" value="Genomic_DNA"/>
</dbReference>
<name>A0ABV7DXK4_9RHOB</name>
<accession>A0ABV7DXK4</accession>